<dbReference type="PANTHER" id="PTHR43656">
    <property type="entry name" value="BINDING OXIDOREDUCTASE, PUTATIVE (AFU_ORTHOLOGUE AFUA_2G08260)-RELATED"/>
    <property type="match status" value="1"/>
</dbReference>
<dbReference type="SUPFAM" id="SSF51395">
    <property type="entry name" value="FMN-linked oxidoreductases"/>
    <property type="match status" value="1"/>
</dbReference>
<evidence type="ECO:0000256" key="2">
    <source>
        <dbReference type="ARBA" id="ARBA00023002"/>
    </source>
</evidence>
<accession>A0A261FNI1</accession>
<reference evidence="4 5" key="1">
    <citation type="journal article" date="2017" name="BMC Genomics">
        <title>Comparative genomic and phylogenomic analyses of the Bifidobacteriaceae family.</title>
        <authorList>
            <person name="Lugli G.A."/>
            <person name="Milani C."/>
            <person name="Turroni F."/>
            <person name="Duranti S."/>
            <person name="Mancabelli L."/>
            <person name="Mangifesta M."/>
            <person name="Ferrario C."/>
            <person name="Modesto M."/>
            <person name="Mattarelli P."/>
            <person name="Jiri K."/>
            <person name="van Sinderen D."/>
            <person name="Ventura M."/>
        </authorList>
    </citation>
    <scope>NUCLEOTIDE SEQUENCE [LARGE SCALE GENOMIC DNA]</scope>
    <source>
        <strain evidence="4 5">DSM 28807</strain>
    </source>
</reference>
<dbReference type="GO" id="GO:0010181">
    <property type="term" value="F:FMN binding"/>
    <property type="evidence" value="ECO:0007669"/>
    <property type="project" value="InterPro"/>
</dbReference>
<evidence type="ECO:0000259" key="3">
    <source>
        <dbReference type="Pfam" id="PF00724"/>
    </source>
</evidence>
<dbReference type="InterPro" id="IPR013785">
    <property type="entry name" value="Aldolase_TIM"/>
</dbReference>
<evidence type="ECO:0000313" key="4">
    <source>
        <dbReference type="EMBL" id="OZG60707.1"/>
    </source>
</evidence>
<keyword evidence="1" id="KW-0285">Flavoprotein</keyword>
<dbReference type="Pfam" id="PF00724">
    <property type="entry name" value="Oxidored_FMN"/>
    <property type="match status" value="1"/>
</dbReference>
<keyword evidence="2" id="KW-0560">Oxidoreductase</keyword>
<keyword evidence="5" id="KW-1185">Reference proteome</keyword>
<dbReference type="CDD" id="cd04733">
    <property type="entry name" value="OYE_like_2_FMN"/>
    <property type="match status" value="1"/>
</dbReference>
<organism evidence="4 5">
    <name type="scientific">Bifidobacterium lemurum</name>
    <dbReference type="NCBI Taxonomy" id="1603886"/>
    <lineage>
        <taxon>Bacteria</taxon>
        <taxon>Bacillati</taxon>
        <taxon>Actinomycetota</taxon>
        <taxon>Actinomycetes</taxon>
        <taxon>Bifidobacteriales</taxon>
        <taxon>Bifidobacteriaceae</taxon>
        <taxon>Bifidobacterium</taxon>
    </lineage>
</organism>
<dbReference type="InterPro" id="IPR001155">
    <property type="entry name" value="OxRdtase_FMN_N"/>
</dbReference>
<dbReference type="Proteomes" id="UP000216352">
    <property type="component" value="Unassembled WGS sequence"/>
</dbReference>
<dbReference type="InterPro" id="IPR051799">
    <property type="entry name" value="NADH_flavin_oxidoreductase"/>
</dbReference>
<sequence length="436" mass="46772">MGAMNARHDIQHIAPASLASPLVLRCGATARNRFLKAPMNEALAGPEARPTAEHVTLYRRWADSGCGILVTGNVMVDRNQLGEPGNVAVEDERDLPTLRAWAKAGAANGAQLWMQINHPGKQSPATINPHPVAPSATGTSGEYSRFFASPRELSVDEIHAIVRRFATTAAIARKAGFTGVEIHAAHGYLINQFLSPLDNRRADEYGGSLDNRMRFLTEVVEAAREAVGEDFPVAVKINSSDGIDGGFSEEESLKVIARLDAMGVDLIDISGGTMAGKPVIQTNGGAAEDQTRGVYFAGFATKLRALFDDGKEHMAVALTGGFRSAPDMRRALESGMADVVGLGRPLVVAPNFPKQVMAGGFERPLRLPRVSTGVRALDRAFNGVLVISWYESQMHRLAVGKAPKTDGRHLGIMALAFALRKHGPGALAPRRRKGHR</sequence>
<dbReference type="GO" id="GO:0016491">
    <property type="term" value="F:oxidoreductase activity"/>
    <property type="evidence" value="ECO:0007669"/>
    <property type="project" value="UniProtKB-KW"/>
</dbReference>
<proteinExistence type="predicted"/>
<dbReference type="AlphaFoldDB" id="A0A261FNI1"/>
<dbReference type="EMBL" id="MWWX01000013">
    <property type="protein sequence ID" value="OZG60707.1"/>
    <property type="molecule type" value="Genomic_DNA"/>
</dbReference>
<evidence type="ECO:0000313" key="5">
    <source>
        <dbReference type="Proteomes" id="UP000216352"/>
    </source>
</evidence>
<name>A0A261FNI1_9BIFI</name>
<dbReference type="PANTHER" id="PTHR43656:SF2">
    <property type="entry name" value="BINDING OXIDOREDUCTASE, PUTATIVE (AFU_ORTHOLOGUE AFUA_2G08260)-RELATED"/>
    <property type="match status" value="1"/>
</dbReference>
<evidence type="ECO:0000256" key="1">
    <source>
        <dbReference type="ARBA" id="ARBA00022630"/>
    </source>
</evidence>
<gene>
    <name evidence="4" type="ORF">BLEM_1676</name>
</gene>
<feature type="domain" description="NADH:flavin oxidoreductase/NADH oxidase N-terminal" evidence="3">
    <location>
        <begin position="28"/>
        <end position="357"/>
    </location>
</feature>
<comment type="caution">
    <text evidence="4">The sequence shown here is derived from an EMBL/GenBank/DDBJ whole genome shotgun (WGS) entry which is preliminary data.</text>
</comment>
<dbReference type="STRING" id="1603886.GCA_001895165_02292"/>
<protein>
    <submittedName>
        <fullName evidence="4">NADH oxidase</fullName>
    </submittedName>
</protein>
<dbReference type="Gene3D" id="3.20.20.70">
    <property type="entry name" value="Aldolase class I"/>
    <property type="match status" value="1"/>
</dbReference>